<dbReference type="SMART" id="SM00849">
    <property type="entry name" value="Lactamase_B"/>
    <property type="match status" value="1"/>
</dbReference>
<dbReference type="Proteomes" id="UP000824267">
    <property type="component" value="Unassembled WGS sequence"/>
</dbReference>
<gene>
    <name evidence="2" type="ORF">IAC47_07910</name>
</gene>
<dbReference type="EMBL" id="DXGG01000246">
    <property type="protein sequence ID" value="HIW88172.1"/>
    <property type="molecule type" value="Genomic_DNA"/>
</dbReference>
<dbReference type="AlphaFoldDB" id="A0A9D1RIG9"/>
<dbReference type="PANTHER" id="PTHR42663">
    <property type="entry name" value="HYDROLASE C777.06C-RELATED-RELATED"/>
    <property type="match status" value="1"/>
</dbReference>
<protein>
    <submittedName>
        <fullName evidence="2">MBL fold metallo-hydrolase</fullName>
    </submittedName>
</protein>
<comment type="caution">
    <text evidence="2">The sequence shown here is derived from an EMBL/GenBank/DDBJ whole genome shotgun (WGS) entry which is preliminary data.</text>
</comment>
<dbReference type="Gene3D" id="3.60.15.10">
    <property type="entry name" value="Ribonuclease Z/Hydroxyacylglutathione hydrolase-like"/>
    <property type="match status" value="1"/>
</dbReference>
<evidence type="ECO:0000313" key="3">
    <source>
        <dbReference type="Proteomes" id="UP000824267"/>
    </source>
</evidence>
<accession>A0A9D1RIG9</accession>
<dbReference type="PANTHER" id="PTHR42663:SF6">
    <property type="entry name" value="HYDROLASE C777.06C-RELATED"/>
    <property type="match status" value="1"/>
</dbReference>
<reference evidence="2" key="1">
    <citation type="journal article" date="2021" name="PeerJ">
        <title>Extensive microbial diversity within the chicken gut microbiome revealed by metagenomics and culture.</title>
        <authorList>
            <person name="Gilroy R."/>
            <person name="Ravi A."/>
            <person name="Getino M."/>
            <person name="Pursley I."/>
            <person name="Horton D.L."/>
            <person name="Alikhan N.F."/>
            <person name="Baker D."/>
            <person name="Gharbi K."/>
            <person name="Hall N."/>
            <person name="Watson M."/>
            <person name="Adriaenssens E.M."/>
            <person name="Foster-Nyarko E."/>
            <person name="Jarju S."/>
            <person name="Secka A."/>
            <person name="Antonio M."/>
            <person name="Oren A."/>
            <person name="Chaudhuri R.R."/>
            <person name="La Ragione R."/>
            <person name="Hildebrand F."/>
            <person name="Pallen M.J."/>
        </authorList>
    </citation>
    <scope>NUCLEOTIDE SEQUENCE</scope>
    <source>
        <strain evidence="2">Gambia16-930</strain>
    </source>
</reference>
<dbReference type="SUPFAM" id="SSF56281">
    <property type="entry name" value="Metallo-hydrolase/oxidoreductase"/>
    <property type="match status" value="1"/>
</dbReference>
<reference evidence="2" key="2">
    <citation type="submission" date="2021-04" db="EMBL/GenBank/DDBJ databases">
        <authorList>
            <person name="Gilroy R."/>
        </authorList>
    </citation>
    <scope>NUCLEOTIDE SEQUENCE</scope>
    <source>
        <strain evidence="2">Gambia16-930</strain>
    </source>
</reference>
<evidence type="ECO:0000313" key="2">
    <source>
        <dbReference type="EMBL" id="HIW88172.1"/>
    </source>
</evidence>
<dbReference type="InterPro" id="IPR001279">
    <property type="entry name" value="Metallo-B-lactamas"/>
</dbReference>
<sequence>MGYLDIVFLGTGTSQGVPIIGCDCEVCCSNDKKDHRLRSSLLITSDKGTRICIDAGPDFRYQMLREKVDYLDAILVTHSHRDHVGGLDEVRAFNYLQECSMPVYANSQALEGIKSEYAYAFAFPRYPGLPQFDLNEVDVRQKSNVPICIKELEIMPVEVMHYKLPCLAYRVGGFAYITDAKTISEEEKKKLKGVTCLVVNALRREDHFSHFTLREALDLIDEIQPEQAYLTHISHYLGLHEQVNGQLPQGVCLAYDGMRLRIDL</sequence>
<dbReference type="CDD" id="cd16279">
    <property type="entry name" value="metallo-hydrolase-like_MBL-fold"/>
    <property type="match status" value="1"/>
</dbReference>
<organism evidence="2 3">
    <name type="scientific">Candidatus Onthomorpha intestinigallinarum</name>
    <dbReference type="NCBI Taxonomy" id="2840880"/>
    <lineage>
        <taxon>Bacteria</taxon>
        <taxon>Pseudomonadati</taxon>
        <taxon>Bacteroidota</taxon>
        <taxon>Bacteroidia</taxon>
        <taxon>Bacteroidales</taxon>
        <taxon>Candidatus Onthomorpha</taxon>
    </lineage>
</organism>
<evidence type="ECO:0000259" key="1">
    <source>
        <dbReference type="SMART" id="SM00849"/>
    </source>
</evidence>
<name>A0A9D1RIG9_9BACT</name>
<proteinExistence type="predicted"/>
<dbReference type="Pfam" id="PF12706">
    <property type="entry name" value="Lactamase_B_2"/>
    <property type="match status" value="1"/>
</dbReference>
<feature type="domain" description="Metallo-beta-lactamase" evidence="1">
    <location>
        <begin position="37"/>
        <end position="232"/>
    </location>
</feature>
<dbReference type="InterPro" id="IPR036866">
    <property type="entry name" value="RibonucZ/Hydroxyglut_hydro"/>
</dbReference>